<reference evidence="3" key="1">
    <citation type="journal article" date="2019" name="Int. J. Syst. Evol. Microbiol.">
        <title>The Global Catalogue of Microorganisms (GCM) 10K type strain sequencing project: providing services to taxonomists for standard genome sequencing and annotation.</title>
        <authorList>
            <consortium name="The Broad Institute Genomics Platform"/>
            <consortium name="The Broad Institute Genome Sequencing Center for Infectious Disease"/>
            <person name="Wu L."/>
            <person name="Ma J."/>
        </authorList>
    </citation>
    <scope>NUCLEOTIDE SEQUENCE [LARGE SCALE GENOMIC DNA]</scope>
    <source>
        <strain evidence="3">CCUG 37257</strain>
    </source>
</reference>
<dbReference type="NCBIfam" id="TIGR01641">
    <property type="entry name" value="phageSPP1_gp7"/>
    <property type="match status" value="1"/>
</dbReference>
<dbReference type="RefSeq" id="WP_379542266.1">
    <property type="nucleotide sequence ID" value="NZ_JBHSFT010000008.1"/>
</dbReference>
<sequence length="308" mass="36009">MANNYWRRREQEHIRNQIRNDAAIARRIRANQEAALEEIELLIQAFYSRYASKEGISMSDARKRVRKADVERYAKKAKRYVKERNFTSTANEEMRLYNATMRINRLEMLKHDIRLEIIAMASEEEKIIDETLTEAARAEYERQSGILGETVTANAKKIDTIINTSFQNATWSERLWSNQDALRLEVERQLNRGIVQGLNPRELAKELRKTIDSSISNSERLMRTEMARVQSDVFKDSLDQADFEQYEFISEPDACPVCIALDGQVFNKSEMEIGTNMYPMHPNCRCSTAAYMDREALWEEIEGREEQQ</sequence>
<dbReference type="Proteomes" id="UP001595988">
    <property type="component" value="Unassembled WGS sequence"/>
</dbReference>
<comment type="caution">
    <text evidence="2">The sequence shown here is derived from an EMBL/GenBank/DDBJ whole genome shotgun (WGS) entry which is preliminary data.</text>
</comment>
<evidence type="ECO:0000259" key="1">
    <source>
        <dbReference type="Pfam" id="PF04233"/>
    </source>
</evidence>
<organism evidence="2 3">
    <name type="scientific">Oceanobacillus aidingensis</name>
    <dbReference type="NCBI Taxonomy" id="645964"/>
    <lineage>
        <taxon>Bacteria</taxon>
        <taxon>Bacillati</taxon>
        <taxon>Bacillota</taxon>
        <taxon>Bacilli</taxon>
        <taxon>Bacillales</taxon>
        <taxon>Bacillaceae</taxon>
        <taxon>Oceanobacillus</taxon>
    </lineage>
</organism>
<dbReference type="InterPro" id="IPR006528">
    <property type="entry name" value="Phage_head_morphogenesis_dom"/>
</dbReference>
<accession>A0ABV9JVE8</accession>
<dbReference type="EMBL" id="JBHSFT010000008">
    <property type="protein sequence ID" value="MFC4661734.1"/>
    <property type="molecule type" value="Genomic_DNA"/>
</dbReference>
<gene>
    <name evidence="2" type="ORF">ACFO3P_05830</name>
</gene>
<evidence type="ECO:0000313" key="3">
    <source>
        <dbReference type="Proteomes" id="UP001595988"/>
    </source>
</evidence>
<protein>
    <submittedName>
        <fullName evidence="2">Minor capsid protein</fullName>
    </submittedName>
</protein>
<evidence type="ECO:0000313" key="2">
    <source>
        <dbReference type="EMBL" id="MFC4661734.1"/>
    </source>
</evidence>
<name>A0ABV9JVE8_9BACI</name>
<proteinExistence type="predicted"/>
<dbReference type="Pfam" id="PF04233">
    <property type="entry name" value="Phage_Mu_F"/>
    <property type="match status" value="1"/>
</dbReference>
<feature type="domain" description="Phage head morphogenesis" evidence="1">
    <location>
        <begin position="185"/>
        <end position="288"/>
    </location>
</feature>
<keyword evidence="3" id="KW-1185">Reference proteome</keyword>